<sequence length="203" mass="22548">MAYERMGGDDFKDLRKIEEAQDSEPGSSTLGNRKGLHICSDFEITAAPLKVTAGIRLSIRRTSDSGRHGDLHAAGRVAAVCCRVGRRLATADGMTSYSCSLGAAVGPVLDSRDSLVFRFARRSARISLLHTFDVVETWRRPVDTECGSDERIAIRLIRTWLAKILSSSVSIFSHHDTPFRVERVSIDVVHDVARRRFYNPTSQ</sequence>
<evidence type="ECO:0000313" key="2">
    <source>
        <dbReference type="EMBL" id="CBQ69141.1"/>
    </source>
</evidence>
<organism evidence="2 3">
    <name type="scientific">Sporisorium reilianum (strain SRZ2)</name>
    <name type="common">Maize head smut fungus</name>
    <dbReference type="NCBI Taxonomy" id="999809"/>
    <lineage>
        <taxon>Eukaryota</taxon>
        <taxon>Fungi</taxon>
        <taxon>Dikarya</taxon>
        <taxon>Basidiomycota</taxon>
        <taxon>Ustilaginomycotina</taxon>
        <taxon>Ustilaginomycetes</taxon>
        <taxon>Ustilaginales</taxon>
        <taxon>Ustilaginaceae</taxon>
        <taxon>Sporisorium</taxon>
    </lineage>
</organism>
<dbReference type="AlphaFoldDB" id="E6ZPI4"/>
<dbReference type="Proteomes" id="UP000008867">
    <property type="component" value="Chromosome 14"/>
</dbReference>
<dbReference type="EMBL" id="FQ311435">
    <property type="protein sequence ID" value="CBQ69141.1"/>
    <property type="molecule type" value="Genomic_DNA"/>
</dbReference>
<dbReference type="HOGENOM" id="CLU_1349670_0_0_1"/>
<accession>E6ZPI4</accession>
<evidence type="ECO:0000313" key="3">
    <source>
        <dbReference type="Proteomes" id="UP000008867"/>
    </source>
</evidence>
<protein>
    <submittedName>
        <fullName evidence="2">Uncharacterized protein</fullName>
    </submittedName>
</protein>
<evidence type="ECO:0000256" key="1">
    <source>
        <dbReference type="SAM" id="MobiDB-lite"/>
    </source>
</evidence>
<proteinExistence type="predicted"/>
<gene>
    <name evidence="2" type="ORF">sr17030</name>
</gene>
<dbReference type="VEuPathDB" id="FungiDB:sr17030"/>
<name>E6ZPI4_SPORE</name>
<feature type="compositionally biased region" description="Basic and acidic residues" evidence="1">
    <location>
        <begin position="1"/>
        <end position="19"/>
    </location>
</feature>
<keyword evidence="3" id="KW-1185">Reference proteome</keyword>
<reference evidence="2 3" key="1">
    <citation type="journal article" date="2010" name="Science">
        <title>Pathogenicity determinants in smut fungi revealed by genome comparison.</title>
        <authorList>
            <person name="Schirawski J."/>
            <person name="Mannhaupt G."/>
            <person name="Muench K."/>
            <person name="Brefort T."/>
            <person name="Schipper K."/>
            <person name="Doehlemann G."/>
            <person name="Di Stasio M."/>
            <person name="Roessel N."/>
            <person name="Mendoza-Mendoza A."/>
            <person name="Pester D."/>
            <person name="Mueller O."/>
            <person name="Winterberg B."/>
            <person name="Meyer E."/>
            <person name="Ghareeb H."/>
            <person name="Wollenberg T."/>
            <person name="Muensterkoetter M."/>
            <person name="Wong P."/>
            <person name="Walter M."/>
            <person name="Stukenbrock E."/>
            <person name="Gueldener U."/>
            <person name="Kahmann R."/>
        </authorList>
    </citation>
    <scope>NUCLEOTIDE SEQUENCE [LARGE SCALE GENOMIC DNA]</scope>
    <source>
        <strain evidence="3">SRZ2</strain>
    </source>
</reference>
<feature type="region of interest" description="Disordered" evidence="1">
    <location>
        <begin position="1"/>
        <end position="32"/>
    </location>
</feature>